<dbReference type="EMBL" id="JARBJD010000012">
    <property type="protein sequence ID" value="KAK2962154.1"/>
    <property type="molecule type" value="Genomic_DNA"/>
</dbReference>
<keyword evidence="4" id="KW-1185">Reference proteome</keyword>
<gene>
    <name evidence="3" type="ORF">BLNAU_2814</name>
</gene>
<dbReference type="Proteomes" id="UP001281761">
    <property type="component" value="Unassembled WGS sequence"/>
</dbReference>
<evidence type="ECO:0000256" key="1">
    <source>
        <dbReference type="SAM" id="Coils"/>
    </source>
</evidence>
<organism evidence="3 4">
    <name type="scientific">Blattamonas nauphoetae</name>
    <dbReference type="NCBI Taxonomy" id="2049346"/>
    <lineage>
        <taxon>Eukaryota</taxon>
        <taxon>Metamonada</taxon>
        <taxon>Preaxostyla</taxon>
        <taxon>Oxymonadida</taxon>
        <taxon>Blattamonas</taxon>
    </lineage>
</organism>
<feature type="compositionally biased region" description="Basic and acidic residues" evidence="2">
    <location>
        <begin position="533"/>
        <end position="554"/>
    </location>
</feature>
<evidence type="ECO:0000313" key="4">
    <source>
        <dbReference type="Proteomes" id="UP001281761"/>
    </source>
</evidence>
<feature type="coiled-coil region" evidence="1">
    <location>
        <begin position="12"/>
        <end position="102"/>
    </location>
</feature>
<protein>
    <submittedName>
        <fullName evidence="3">Uncharacterized protein</fullName>
    </submittedName>
</protein>
<evidence type="ECO:0000256" key="2">
    <source>
        <dbReference type="SAM" id="MobiDB-lite"/>
    </source>
</evidence>
<accession>A0ABQ9YEL9</accession>
<feature type="coiled-coil region" evidence="1">
    <location>
        <begin position="264"/>
        <end position="396"/>
    </location>
</feature>
<feature type="coiled-coil region" evidence="1">
    <location>
        <begin position="147"/>
        <end position="231"/>
    </location>
</feature>
<comment type="caution">
    <text evidence="3">The sequence shown here is derived from an EMBL/GenBank/DDBJ whole genome shotgun (WGS) entry which is preliminary data.</text>
</comment>
<proteinExistence type="predicted"/>
<feature type="coiled-coil region" evidence="1">
    <location>
        <begin position="577"/>
        <end position="663"/>
    </location>
</feature>
<reference evidence="3 4" key="1">
    <citation type="journal article" date="2022" name="bioRxiv">
        <title>Genomics of Preaxostyla Flagellates Illuminates Evolutionary Transitions and the Path Towards Mitochondrial Loss.</title>
        <authorList>
            <person name="Novak L.V.F."/>
            <person name="Treitli S.C."/>
            <person name="Pyrih J."/>
            <person name="Halakuc P."/>
            <person name="Pipaliya S.V."/>
            <person name="Vacek V."/>
            <person name="Brzon O."/>
            <person name="Soukal P."/>
            <person name="Eme L."/>
            <person name="Dacks J.B."/>
            <person name="Karnkowska A."/>
            <person name="Elias M."/>
            <person name="Hampl V."/>
        </authorList>
    </citation>
    <scope>NUCLEOTIDE SEQUENCE [LARGE SCALE GENOMIC DNA]</scope>
    <source>
        <strain evidence="3">NAU3</strain>
        <tissue evidence="3">Gut</tissue>
    </source>
</reference>
<sequence length="722" mass="84984">MDPPLFRSAGQIQEIRSILQQKEDENDHLRSELSRIKDDFLFNLNLLSQRDSELEQYESRFEILRKSYSELEAEKKDQQREISNLKKELAETQNSHNKESSEWKNREFLFKNKLLNETSTQGSALQSKLSQVETERNIISQKLAMVESSLLQEREQFRREKERAESSLQEQYQQKIEEAEKARSILQADKSALQLAHDQLKRSHEEQSQILEQLTGELQEEKRKRKKAEWDRDDAIVHNKTEAQSQSETVQQLKAVEYQTRSELEQWKQNYSVLLRENEQLRREGVLLHKAKDESERKLSQITEDRNALLNRLSERVYDNEQARQREAKLEAELNEAKEANGRLRVSIFERKEENGHRTKEVEQMEREIERILEEKQQVEELLVEKKEKLKEYRNVGKAVSILKEEHHVSVEALSRMLDELRVHTSLLMVECQAKIDDSQTRMTSLENELETAHAERTELENDFKREVTAMTERVTEMIEHMELVEEERDEWKMRARQLGDTGELSLSRTRLSKSIRDRPRSPQSVSLGGTRRSTERGDGGRLRESLGSTKKESLSLTEGAIEEVNRLLSEHAVPMLEMIEERREKERQDEEREKAKKEVELAVKKEREKMLEETKQLKRTLLEMQHNADSLHLQFCLMESAKRESDEQLAQLMKERENWMKEQNEAPTTLAFQDLQTERDNLVSLTDILTAALAKAPQPLQNEAHRQINLRIVCSFGFVHV</sequence>
<feature type="region of interest" description="Disordered" evidence="2">
    <location>
        <begin position="497"/>
        <end position="555"/>
    </location>
</feature>
<evidence type="ECO:0000313" key="3">
    <source>
        <dbReference type="EMBL" id="KAK2962154.1"/>
    </source>
</evidence>
<keyword evidence="1" id="KW-0175">Coiled coil</keyword>
<name>A0ABQ9YEL9_9EUKA</name>